<dbReference type="GeneID" id="104602539"/>
<dbReference type="AlphaFoldDB" id="A0A1U8AFY1"/>
<dbReference type="FunCoup" id="A0A1U8AFY1">
    <property type="interactions" value="523"/>
</dbReference>
<sequence>MAIFAHRLPYLMELSFPSYYSSSFSRCHFMVPRFSSGDSFWNSGCSGVSFSVCNRRISTLLAPKSRIEEFRLFGSVELNRFVTRDDADEMSEGFFETIEELERMVREPADVLEDMDDRLSARESQLVLVYFSQEGRDSWFALEVFEWLLKENRVDKETMELMVSIMCGWFKNLIEGERVVGDVVDLLVDMDCVGLKPTFSMIEKIISLYWEAGKKEEAVLFVKEVLRRRISYAVDDREGQKGGPTGYLAWKMMVDGNYRGVVKLVIDFRERGLKPEIYSYLIAMTAVDKELNELSKALRKLKGFIKAGLVAELDLENVRLVEEYKSDLVRDGVQLSNWVFQEGSSTHIALVHERLLTMYVCAGRGLEAERHLWEMKLVGKEVSQELYDIVLAICASQKEAGSVGRLLTRIDAINSWSRKRTLSWLLRGYIKGGHFEEASETIIKMLYLNLYPEYLDRVAVLRGLRKGIQQSGNVEPYLKLCKHLSDANLIGPFLVYLYIRSYKLWIIKLL</sequence>
<dbReference type="KEGG" id="nnu:104602539"/>
<dbReference type="Proteomes" id="UP000189703">
    <property type="component" value="Unplaced"/>
</dbReference>
<name>A0A1U8AFY1_NELNU</name>
<dbReference type="PANTHER" id="PTHR47880">
    <property type="entry name" value="OS05G0353300 PROTEIN"/>
    <property type="match status" value="1"/>
</dbReference>
<dbReference type="eggNOG" id="ENOG502QS05">
    <property type="taxonomic scope" value="Eukaryota"/>
</dbReference>
<dbReference type="OMA" id="EYMGAER"/>
<keyword evidence="1" id="KW-1185">Reference proteome</keyword>
<dbReference type="InterPro" id="IPR011990">
    <property type="entry name" value="TPR-like_helical_dom_sf"/>
</dbReference>
<dbReference type="Gene3D" id="1.25.40.10">
    <property type="entry name" value="Tetratricopeptide repeat domain"/>
    <property type="match status" value="1"/>
</dbReference>
<protein>
    <submittedName>
        <fullName evidence="2">Pentatricopeptide repeat-containing protein At2g30100, chloroplastic-like</fullName>
    </submittedName>
</protein>
<evidence type="ECO:0000313" key="2">
    <source>
        <dbReference type="RefSeq" id="XP_010264569.1"/>
    </source>
</evidence>
<proteinExistence type="predicted"/>
<dbReference type="OrthoDB" id="2019753at2759"/>
<dbReference type="InParanoid" id="A0A1U8AFY1"/>
<reference evidence="2" key="1">
    <citation type="submission" date="2025-08" db="UniProtKB">
        <authorList>
            <consortium name="RefSeq"/>
        </authorList>
    </citation>
    <scope>IDENTIFICATION</scope>
</reference>
<evidence type="ECO:0000313" key="1">
    <source>
        <dbReference type="Proteomes" id="UP000189703"/>
    </source>
</evidence>
<dbReference type="PANTHER" id="PTHR47880:SF1">
    <property type="entry name" value="OS05G0353300 PROTEIN"/>
    <property type="match status" value="1"/>
</dbReference>
<accession>A0A1U8AFY1</accession>
<organism evidence="1 2">
    <name type="scientific">Nelumbo nucifera</name>
    <name type="common">Sacred lotus</name>
    <dbReference type="NCBI Taxonomy" id="4432"/>
    <lineage>
        <taxon>Eukaryota</taxon>
        <taxon>Viridiplantae</taxon>
        <taxon>Streptophyta</taxon>
        <taxon>Embryophyta</taxon>
        <taxon>Tracheophyta</taxon>
        <taxon>Spermatophyta</taxon>
        <taxon>Magnoliopsida</taxon>
        <taxon>Proteales</taxon>
        <taxon>Nelumbonaceae</taxon>
        <taxon>Nelumbo</taxon>
    </lineage>
</organism>
<dbReference type="RefSeq" id="XP_010264569.1">
    <property type="nucleotide sequence ID" value="XM_010266267.2"/>
</dbReference>
<gene>
    <name evidence="2" type="primary">LOC104602539</name>
</gene>